<evidence type="ECO:0008006" key="3">
    <source>
        <dbReference type="Google" id="ProtNLM"/>
    </source>
</evidence>
<organism evidence="1 2">
    <name type="scientific">Cyclobacterium lianum</name>
    <dbReference type="NCBI Taxonomy" id="388280"/>
    <lineage>
        <taxon>Bacteria</taxon>
        <taxon>Pseudomonadati</taxon>
        <taxon>Bacteroidota</taxon>
        <taxon>Cytophagia</taxon>
        <taxon>Cytophagales</taxon>
        <taxon>Cyclobacteriaceae</taxon>
        <taxon>Cyclobacterium</taxon>
    </lineage>
</organism>
<accession>A0A1M7Q981</accession>
<keyword evidence="2" id="KW-1185">Reference proteome</keyword>
<dbReference type="STRING" id="388280.SAMN04488057_11580"/>
<proteinExistence type="predicted"/>
<evidence type="ECO:0000313" key="2">
    <source>
        <dbReference type="Proteomes" id="UP000184513"/>
    </source>
</evidence>
<dbReference type="AlphaFoldDB" id="A0A1M7Q981"/>
<dbReference type="Proteomes" id="UP000184513">
    <property type="component" value="Unassembled WGS sequence"/>
</dbReference>
<dbReference type="PANTHER" id="PTHR41729">
    <property type="entry name" value="GLUTAMYL-TRNA SYNTHETASE"/>
    <property type="match status" value="1"/>
</dbReference>
<name>A0A1M7Q981_9BACT</name>
<dbReference type="InterPro" id="IPR025255">
    <property type="entry name" value="DUF4202"/>
</dbReference>
<sequence>MHDKVGFNPDGFRFEFRLILVHLIAKKHNIMTNNTKDRLKKTLAAFDAVNGEDPNQELVNGQPVPKELIYGIRMSEMLEEAYPDSGELLRLAARSQHIRRWAIPREEYPMDRKGYLLWRTRLKQYHGEIAGEIMQQNGYGADEIKKVVDLLNKRKLKTEPDTQVLEDVICLVFLKYYFDPFINKHEDTKLVSILQKTWNKMSEKGRQLALSMPHSSQAKRLLQMALNP</sequence>
<dbReference type="EMBL" id="FRCY01000015">
    <property type="protein sequence ID" value="SHN27145.1"/>
    <property type="molecule type" value="Genomic_DNA"/>
</dbReference>
<evidence type="ECO:0000313" key="1">
    <source>
        <dbReference type="EMBL" id="SHN27145.1"/>
    </source>
</evidence>
<gene>
    <name evidence="1" type="ORF">SAMN04488057_11580</name>
</gene>
<reference evidence="1 2" key="1">
    <citation type="submission" date="2016-11" db="EMBL/GenBank/DDBJ databases">
        <authorList>
            <person name="Jaros S."/>
            <person name="Januszkiewicz K."/>
            <person name="Wedrychowicz H."/>
        </authorList>
    </citation>
    <scope>NUCLEOTIDE SEQUENCE [LARGE SCALE GENOMIC DNA]</scope>
    <source>
        <strain evidence="1 2">CGMCC 1.6102</strain>
    </source>
</reference>
<dbReference type="Pfam" id="PF13875">
    <property type="entry name" value="DUF4202"/>
    <property type="match status" value="1"/>
</dbReference>
<dbReference type="PANTHER" id="PTHR41729:SF1">
    <property type="entry name" value="GLUTAMYL-TRNA SYNTHETASE"/>
    <property type="match status" value="1"/>
</dbReference>
<protein>
    <recommendedName>
        <fullName evidence="3">DUF4202 domain-containing protein</fullName>
    </recommendedName>
</protein>
<dbReference type="RefSeq" id="WP_245802908.1">
    <property type="nucleotide sequence ID" value="NZ_FRCY01000015.1"/>
</dbReference>